<organism evidence="2 3">
    <name type="scientific">Salinimonas marina</name>
    <dbReference type="NCBI Taxonomy" id="2785918"/>
    <lineage>
        <taxon>Bacteria</taxon>
        <taxon>Pseudomonadati</taxon>
        <taxon>Pseudomonadota</taxon>
        <taxon>Gammaproteobacteria</taxon>
        <taxon>Alteromonadales</taxon>
        <taxon>Alteromonadaceae</taxon>
        <taxon>Alteromonas/Salinimonas group</taxon>
        <taxon>Salinimonas</taxon>
    </lineage>
</organism>
<feature type="chain" id="PRO_5032981391" description="Lipoprotein" evidence="1">
    <location>
        <begin position="22"/>
        <end position="204"/>
    </location>
</feature>
<accession>A0A7S9DXH0</accession>
<evidence type="ECO:0000313" key="2">
    <source>
        <dbReference type="EMBL" id="QPG05493.1"/>
    </source>
</evidence>
<sequence>MFSRFNFLLLVVLLTACSSQSAPSASSASVNATSGPAKSGSATLQCKGVADAYCTAQTQPWFVKLDVLNKRLVSKNIPRVAQKHARWSASLKTCLGKPDQQACIEQRTKQRISYLKIHHKLQPVSHSMHFKCAVSMIEVKWYDTPTNAVWVKSEYVSQLMYNIPSSQGLKYENTRSRLWVYDQKAMIWIARHMPHQECQRVAAD</sequence>
<proteinExistence type="predicted"/>
<keyword evidence="1" id="KW-0732">Signal</keyword>
<keyword evidence="3" id="KW-1185">Reference proteome</keyword>
<name>A0A7S9DXH0_9ALTE</name>
<dbReference type="KEGG" id="smaa:IT774_15580"/>
<evidence type="ECO:0008006" key="4">
    <source>
        <dbReference type="Google" id="ProtNLM"/>
    </source>
</evidence>
<dbReference type="AlphaFoldDB" id="A0A7S9DXH0"/>
<dbReference type="RefSeq" id="WP_195810580.1">
    <property type="nucleotide sequence ID" value="NZ_CP064795.1"/>
</dbReference>
<evidence type="ECO:0000256" key="1">
    <source>
        <dbReference type="SAM" id="SignalP"/>
    </source>
</evidence>
<reference evidence="2 3" key="1">
    <citation type="submission" date="2020-11" db="EMBL/GenBank/DDBJ databases">
        <title>Complete genome sequence for Salinimonas sp. strain G2-b.</title>
        <authorList>
            <person name="Park S.-J."/>
        </authorList>
    </citation>
    <scope>NUCLEOTIDE SEQUENCE [LARGE SCALE GENOMIC DNA]</scope>
    <source>
        <strain evidence="2 3">G2-b</strain>
    </source>
</reference>
<dbReference type="Proteomes" id="UP000595095">
    <property type="component" value="Chromosome"/>
</dbReference>
<gene>
    <name evidence="2" type="ORF">IT774_15580</name>
</gene>
<feature type="signal peptide" evidence="1">
    <location>
        <begin position="1"/>
        <end position="21"/>
    </location>
</feature>
<evidence type="ECO:0000313" key="3">
    <source>
        <dbReference type="Proteomes" id="UP000595095"/>
    </source>
</evidence>
<protein>
    <recommendedName>
        <fullName evidence="4">Lipoprotein</fullName>
    </recommendedName>
</protein>
<dbReference type="EMBL" id="CP064795">
    <property type="protein sequence ID" value="QPG05493.1"/>
    <property type="molecule type" value="Genomic_DNA"/>
</dbReference>
<dbReference type="PROSITE" id="PS51257">
    <property type="entry name" value="PROKAR_LIPOPROTEIN"/>
    <property type="match status" value="1"/>
</dbReference>